<evidence type="ECO:0000313" key="13">
    <source>
        <dbReference type="EMBL" id="TCC94017.1"/>
    </source>
</evidence>
<comment type="caution">
    <text evidence="13">The sequence shown here is derived from an EMBL/GenBank/DDBJ whole genome shotgun (WGS) entry which is preliminary data.</text>
</comment>
<gene>
    <name evidence="13" type="ORF">EZ428_04380</name>
</gene>
<dbReference type="InterPro" id="IPR037066">
    <property type="entry name" value="Plug_dom_sf"/>
</dbReference>
<keyword evidence="2 9" id="KW-0813">Transport</keyword>
<dbReference type="SUPFAM" id="SSF56935">
    <property type="entry name" value="Porins"/>
    <property type="match status" value="1"/>
</dbReference>
<feature type="domain" description="TonB-dependent receptor-like beta-barrel" evidence="11">
    <location>
        <begin position="448"/>
        <end position="898"/>
    </location>
</feature>
<dbReference type="InterPro" id="IPR008969">
    <property type="entry name" value="CarboxyPept-like_regulatory"/>
</dbReference>
<proteinExistence type="inferred from homology"/>
<evidence type="ECO:0000256" key="6">
    <source>
        <dbReference type="ARBA" id="ARBA00023077"/>
    </source>
</evidence>
<evidence type="ECO:0000256" key="10">
    <source>
        <dbReference type="RuleBase" id="RU003357"/>
    </source>
</evidence>
<accession>A0A4R0N3T4</accession>
<evidence type="ECO:0000256" key="2">
    <source>
        <dbReference type="ARBA" id="ARBA00022448"/>
    </source>
</evidence>
<organism evidence="13 14">
    <name type="scientific">Pedobacter frigiditerrae</name>
    <dbReference type="NCBI Taxonomy" id="2530452"/>
    <lineage>
        <taxon>Bacteria</taxon>
        <taxon>Pseudomonadati</taxon>
        <taxon>Bacteroidota</taxon>
        <taxon>Sphingobacteriia</taxon>
        <taxon>Sphingobacteriales</taxon>
        <taxon>Sphingobacteriaceae</taxon>
        <taxon>Pedobacter</taxon>
    </lineage>
</organism>
<dbReference type="InterPro" id="IPR039426">
    <property type="entry name" value="TonB-dep_rcpt-like"/>
</dbReference>
<dbReference type="InterPro" id="IPR023996">
    <property type="entry name" value="TonB-dep_OMP_SusC/RagA"/>
</dbReference>
<keyword evidence="6 10" id="KW-0798">TonB box</keyword>
<keyword evidence="3 9" id="KW-1134">Transmembrane beta strand</keyword>
<dbReference type="InterPro" id="IPR023997">
    <property type="entry name" value="TonB-dep_OMP_SusC/RagA_CS"/>
</dbReference>
<dbReference type="Pfam" id="PF13715">
    <property type="entry name" value="CarbopepD_reg_2"/>
    <property type="match status" value="1"/>
</dbReference>
<dbReference type="GO" id="GO:0009279">
    <property type="term" value="C:cell outer membrane"/>
    <property type="evidence" value="ECO:0007669"/>
    <property type="project" value="UniProtKB-SubCell"/>
</dbReference>
<dbReference type="InterPro" id="IPR010917">
    <property type="entry name" value="TonB_rcpt_CS"/>
</dbReference>
<feature type="domain" description="TonB-dependent receptor plug" evidence="12">
    <location>
        <begin position="154"/>
        <end position="283"/>
    </location>
</feature>
<evidence type="ECO:0000256" key="5">
    <source>
        <dbReference type="ARBA" id="ARBA00022729"/>
    </source>
</evidence>
<dbReference type="EMBL" id="SJSK01000001">
    <property type="protein sequence ID" value="TCC94017.1"/>
    <property type="molecule type" value="Genomic_DNA"/>
</dbReference>
<keyword evidence="4 9" id="KW-0812">Transmembrane</keyword>
<comment type="similarity">
    <text evidence="9 10">Belongs to the TonB-dependent receptor family.</text>
</comment>
<dbReference type="SUPFAM" id="SSF49464">
    <property type="entry name" value="Carboxypeptidase regulatory domain-like"/>
    <property type="match status" value="1"/>
</dbReference>
<protein>
    <submittedName>
        <fullName evidence="13">SusC/RagA family TonB-linked outer membrane protein</fullName>
    </submittedName>
</protein>
<dbReference type="Gene3D" id="2.40.170.20">
    <property type="entry name" value="TonB-dependent receptor, beta-barrel domain"/>
    <property type="match status" value="1"/>
</dbReference>
<evidence type="ECO:0000256" key="1">
    <source>
        <dbReference type="ARBA" id="ARBA00004571"/>
    </source>
</evidence>
<evidence type="ECO:0000256" key="4">
    <source>
        <dbReference type="ARBA" id="ARBA00022692"/>
    </source>
</evidence>
<evidence type="ECO:0000259" key="11">
    <source>
        <dbReference type="Pfam" id="PF00593"/>
    </source>
</evidence>
<dbReference type="PROSITE" id="PS01156">
    <property type="entry name" value="TONB_DEPENDENT_REC_2"/>
    <property type="match status" value="1"/>
</dbReference>
<evidence type="ECO:0000256" key="8">
    <source>
        <dbReference type="ARBA" id="ARBA00023237"/>
    </source>
</evidence>
<dbReference type="Pfam" id="PF00593">
    <property type="entry name" value="TonB_dep_Rec_b-barrel"/>
    <property type="match status" value="1"/>
</dbReference>
<dbReference type="NCBIfam" id="TIGR04057">
    <property type="entry name" value="SusC_RagA_signa"/>
    <property type="match status" value="1"/>
</dbReference>
<name>A0A4R0N3T4_9SPHI</name>
<keyword evidence="5" id="KW-0732">Signal</keyword>
<dbReference type="Gene3D" id="2.170.130.10">
    <property type="entry name" value="TonB-dependent receptor, plug domain"/>
    <property type="match status" value="1"/>
</dbReference>
<dbReference type="PROSITE" id="PS52016">
    <property type="entry name" value="TONB_DEPENDENT_REC_3"/>
    <property type="match status" value="1"/>
</dbReference>
<evidence type="ECO:0000256" key="7">
    <source>
        <dbReference type="ARBA" id="ARBA00023136"/>
    </source>
</evidence>
<dbReference type="InterPro" id="IPR036942">
    <property type="entry name" value="Beta-barrel_TonB_sf"/>
</dbReference>
<dbReference type="InterPro" id="IPR000531">
    <property type="entry name" value="Beta-barrel_TonB"/>
</dbReference>
<dbReference type="InterPro" id="IPR012910">
    <property type="entry name" value="Plug_dom"/>
</dbReference>
<comment type="subcellular location">
    <subcellularLocation>
        <location evidence="1 9">Cell outer membrane</location>
        <topology evidence="1 9">Multi-pass membrane protein</topology>
    </subcellularLocation>
</comment>
<dbReference type="AlphaFoldDB" id="A0A4R0N3T4"/>
<keyword evidence="7 9" id="KW-0472">Membrane</keyword>
<evidence type="ECO:0000256" key="3">
    <source>
        <dbReference type="ARBA" id="ARBA00022452"/>
    </source>
</evidence>
<evidence type="ECO:0000313" key="14">
    <source>
        <dbReference type="Proteomes" id="UP000292884"/>
    </source>
</evidence>
<evidence type="ECO:0000259" key="12">
    <source>
        <dbReference type="Pfam" id="PF07715"/>
    </source>
</evidence>
<evidence type="ECO:0000256" key="9">
    <source>
        <dbReference type="PROSITE-ProRule" id="PRU01360"/>
    </source>
</evidence>
<keyword evidence="14" id="KW-1185">Reference proteome</keyword>
<dbReference type="NCBIfam" id="TIGR04056">
    <property type="entry name" value="OMP_RagA_SusC"/>
    <property type="match status" value="1"/>
</dbReference>
<dbReference type="Proteomes" id="UP000292884">
    <property type="component" value="Unassembled WGS sequence"/>
</dbReference>
<keyword evidence="8 9" id="KW-0998">Cell outer membrane</keyword>
<dbReference type="Gene3D" id="2.60.40.1120">
    <property type="entry name" value="Carboxypeptidase-like, regulatory domain"/>
    <property type="match status" value="1"/>
</dbReference>
<dbReference type="OrthoDB" id="9768177at2"/>
<reference evidence="13 14" key="1">
    <citation type="submission" date="2019-02" db="EMBL/GenBank/DDBJ databases">
        <title>Pedobacter sp. RP-1-13 sp. nov., isolated from Arctic soil.</title>
        <authorList>
            <person name="Dahal R.H."/>
        </authorList>
    </citation>
    <scope>NUCLEOTIDE SEQUENCE [LARGE SCALE GENOMIC DNA]</scope>
    <source>
        <strain evidence="13 14">RP-1-13</strain>
    </source>
</reference>
<dbReference type="Pfam" id="PF07715">
    <property type="entry name" value="Plug"/>
    <property type="match status" value="1"/>
</dbReference>
<sequence>MKNIYDIYLTINKMRICACFARTKQSTNKTYFLTKTMFMKKKLLMLFLGIFLTAIQAMAQQVTVTGKITSAEDGLPIPGASVKIKGTAIAVQTSTTGTYSIKTKAGDVLQFVYLGLLTQERTVGSNTVINVDLLSDTNKLNEVIVTAQGIERTKRSLGYDAQSVKGAEIAQTQRENFINGLQGRVAGLTITPTNGTPGASSSIIIRGAISLDGDNQPLFVVDGLPISNNTFDEYKLVGTGSINRNNDYGNRAMDINPEEIESITILKGPEAAALYGTQGASGAVVITTKKAKAGKATVSYSNNFRLTEVYRYPDIQTVYGGGAGGIFDEEIRTRTYFGAKYPDRFQRYDNLGAFYQTGFAQRHNASVDGGTEALSFRAGVSYVKENGVIEGTGLTSLNAKLSGRAVISPKLTLDASFNMITNKTDKTYKGANSPMFSVLTWPVVDDIRNIYTSTGARRTITGSLGGELDNPIWAMQNNPNWDKTGRIIGNFSLTYKPLNWLTMVARAGADVYTLQGLGAYHPESYSANFASNTNVGGGINTFSENVYLYNGNFVATARKTFGKFKPTLSIGYDVNDKRDQTTAQFGTRFYQADFYSINNTDPTTQRVQYSDVYTRRSGVFAQTELNYDDLVYLTLTGRQDFSSTLNPGGDIAFFYPATALSFVFSDLPVFKKMSWLSEGKLRASWGRSGKDPRQAYVKATRLIAQTTTGGGFAADVTLGNPNLKAEFTETTDIGIDLAFLKNRLSFNFSYYKTTSDGQITAPRLSYATGAILAYINSGKIENKGFELTVLGTPIKNNNFAWDVKANFTRARGKLISLPGGQETFYLSDSWFAGNTRKQYFVGQSTSAMAGTQYLTNNKGELLISPVSGMPIADVNYTSIGDAAPDLGVGINNTFTYKNFSMSFLLDLRAGGDIYNGTEAYLYARGMSVLSLDRETPRIIKGVMRDGLENSDTPTPNNIVVIPYISTGYYTNLNVKDFMEKDINWIRLKDVTLRYNLPKKLFEGSKTFKRASVFVTGTDLLLTTNYKGVDPSVNGLSAASGGTGGIGIDYGSFGLPRTYTMGLSVGF</sequence>